<comment type="subcellular location">
    <subcellularLocation>
        <location evidence="1">Membrane</location>
        <topology evidence="1">Multi-pass membrane protein</topology>
    </subcellularLocation>
</comment>
<keyword evidence="5 10" id="KW-1133">Transmembrane helix</keyword>
<evidence type="ECO:0000256" key="9">
    <source>
        <dbReference type="ARBA" id="ARBA00023224"/>
    </source>
</evidence>
<evidence type="ECO:0000256" key="10">
    <source>
        <dbReference type="SAM" id="Phobius"/>
    </source>
</evidence>
<feature type="transmembrane region" description="Helical" evidence="10">
    <location>
        <begin position="203"/>
        <end position="227"/>
    </location>
</feature>
<evidence type="ECO:0000256" key="3">
    <source>
        <dbReference type="ARBA" id="ARBA00022507"/>
    </source>
</evidence>
<keyword evidence="8 11" id="KW-0675">Receptor</keyword>
<dbReference type="PANTHER" id="PTHR28097:SF1">
    <property type="entry name" value="PHEROMONE A FACTOR RECEPTOR"/>
    <property type="match status" value="1"/>
</dbReference>
<evidence type="ECO:0000256" key="6">
    <source>
        <dbReference type="ARBA" id="ARBA00023040"/>
    </source>
</evidence>
<dbReference type="CDD" id="cd14966">
    <property type="entry name" value="7tmD_STE3"/>
    <property type="match status" value="1"/>
</dbReference>
<keyword evidence="3" id="KW-0589">Pheromone response</keyword>
<dbReference type="GO" id="GO:0004933">
    <property type="term" value="F:mating-type a-factor pheromone receptor activity"/>
    <property type="evidence" value="ECO:0007669"/>
    <property type="project" value="InterPro"/>
</dbReference>
<evidence type="ECO:0000313" key="12">
    <source>
        <dbReference type="Proteomes" id="UP000311382"/>
    </source>
</evidence>
<organism evidence="11 12">
    <name type="scientific">Rhodotorula diobovata</name>
    <dbReference type="NCBI Taxonomy" id="5288"/>
    <lineage>
        <taxon>Eukaryota</taxon>
        <taxon>Fungi</taxon>
        <taxon>Dikarya</taxon>
        <taxon>Basidiomycota</taxon>
        <taxon>Pucciniomycotina</taxon>
        <taxon>Microbotryomycetes</taxon>
        <taxon>Sporidiobolales</taxon>
        <taxon>Sporidiobolaceae</taxon>
        <taxon>Rhodotorula</taxon>
    </lineage>
</organism>
<feature type="transmembrane region" description="Helical" evidence="10">
    <location>
        <begin position="111"/>
        <end position="131"/>
    </location>
</feature>
<reference evidence="11 12" key="1">
    <citation type="submission" date="2019-03" db="EMBL/GenBank/DDBJ databases">
        <title>Rhodosporidium diobovatum UCD-FST 08-225 genome sequencing, assembly, and annotation.</title>
        <authorList>
            <person name="Fakankun I.U."/>
            <person name="Fristensky B."/>
            <person name="Levin D.B."/>
        </authorList>
    </citation>
    <scope>NUCLEOTIDE SEQUENCE [LARGE SCALE GENOMIC DNA]</scope>
    <source>
        <strain evidence="11 12">UCD-FST 08-225</strain>
    </source>
</reference>
<gene>
    <name evidence="11" type="ORF">DMC30DRAFT_354524</name>
</gene>
<evidence type="ECO:0000256" key="8">
    <source>
        <dbReference type="ARBA" id="ARBA00023170"/>
    </source>
</evidence>
<name>A0A5C5FS50_9BASI</name>
<dbReference type="PRINTS" id="PR00900">
    <property type="entry name" value="PHEROMONEAR"/>
</dbReference>
<evidence type="ECO:0000256" key="2">
    <source>
        <dbReference type="ARBA" id="ARBA00011085"/>
    </source>
</evidence>
<keyword evidence="6" id="KW-0297">G-protein coupled receptor</keyword>
<evidence type="ECO:0000256" key="5">
    <source>
        <dbReference type="ARBA" id="ARBA00022989"/>
    </source>
</evidence>
<feature type="transmembrane region" description="Helical" evidence="10">
    <location>
        <begin position="151"/>
        <end position="182"/>
    </location>
</feature>
<comment type="caution">
    <text evidence="11">The sequence shown here is derived from an EMBL/GenBank/DDBJ whole genome shotgun (WGS) entry which is preliminary data.</text>
</comment>
<evidence type="ECO:0000256" key="1">
    <source>
        <dbReference type="ARBA" id="ARBA00004141"/>
    </source>
</evidence>
<dbReference type="InterPro" id="IPR001499">
    <property type="entry name" value="GPCR_STE3"/>
</dbReference>
<evidence type="ECO:0000313" key="11">
    <source>
        <dbReference type="EMBL" id="TNY19052.1"/>
    </source>
</evidence>
<evidence type="ECO:0000256" key="7">
    <source>
        <dbReference type="ARBA" id="ARBA00023136"/>
    </source>
</evidence>
<proteinExistence type="inferred from homology"/>
<dbReference type="OrthoDB" id="2874149at2759"/>
<dbReference type="GO" id="GO:0005886">
    <property type="term" value="C:plasma membrane"/>
    <property type="evidence" value="ECO:0007669"/>
    <property type="project" value="TreeGrafter"/>
</dbReference>
<keyword evidence="12" id="KW-1185">Reference proteome</keyword>
<accession>A0A5C5FS50</accession>
<dbReference type="InterPro" id="IPR001546">
    <property type="entry name" value="GPCR_Pheromne_A_rcpt"/>
</dbReference>
<feature type="transmembrane region" description="Helical" evidence="10">
    <location>
        <begin position="273"/>
        <end position="290"/>
    </location>
</feature>
<feature type="transmembrane region" description="Helical" evidence="10">
    <location>
        <begin position="31"/>
        <end position="54"/>
    </location>
</feature>
<dbReference type="Pfam" id="PF02076">
    <property type="entry name" value="STE3"/>
    <property type="match status" value="1"/>
</dbReference>
<dbReference type="Proteomes" id="UP000311382">
    <property type="component" value="Unassembled WGS sequence"/>
</dbReference>
<dbReference type="EMBL" id="SOZI01000110">
    <property type="protein sequence ID" value="TNY19052.1"/>
    <property type="molecule type" value="Genomic_DNA"/>
</dbReference>
<comment type="similarity">
    <text evidence="2">Belongs to the G-protein coupled receptor 4 family.</text>
</comment>
<feature type="transmembrane region" description="Helical" evidence="10">
    <location>
        <begin position="7"/>
        <end position="25"/>
    </location>
</feature>
<dbReference type="PRINTS" id="PR00899">
    <property type="entry name" value="GPCRSTE3"/>
</dbReference>
<keyword evidence="7 10" id="KW-0472">Membrane</keyword>
<dbReference type="PANTHER" id="PTHR28097">
    <property type="entry name" value="PHEROMONE A FACTOR RECEPTOR"/>
    <property type="match status" value="1"/>
</dbReference>
<dbReference type="AlphaFoldDB" id="A0A5C5FS50"/>
<keyword evidence="4 10" id="KW-0812">Transmembrane</keyword>
<dbReference type="GO" id="GO:0000750">
    <property type="term" value="P:pheromone-dependent signal transduction involved in conjugation with cellular fusion"/>
    <property type="evidence" value="ECO:0007669"/>
    <property type="project" value="TreeGrafter"/>
</dbReference>
<protein>
    <submittedName>
        <fullName evidence="11">Mating pheromone receptor a1</fullName>
    </submittedName>
</protein>
<sequence>MLSPAYAVFNFLGIFFILLPAGWHWSARNTATLLFIFWCLVSVVPAAINSVVWYDRVDIKAPIYCDIVTKLRIGGDVGVPAALLCITRQLEAIAAARQAYFSAKDRQQRRLVDLAIGLGIPILIMVLHTVVQGHRYDIIERVGCIPSVYWSLPAVFLVIIWPVVLLLAAAVYGALALRLFIARRYQFARLLESSQSAISTSRFIRLIALAALQIAYTVPIALCLRIIQFVTIPLNHYDSWENVHFGFNYVGIITLHQFELGPKAYARLQELNYWSYAMSCAIFFMFFGLGEESIASYRRWLSKIMPCLGRYSISDEACGRSSRIATQISLPPYPHLEHPLDKGNKEGGTPSNGIYVTVQEENFTSV</sequence>
<keyword evidence="9" id="KW-0807">Transducer</keyword>
<evidence type="ECO:0000256" key="4">
    <source>
        <dbReference type="ARBA" id="ARBA00022692"/>
    </source>
</evidence>